<protein>
    <submittedName>
        <fullName evidence="2">DUF2145 domain-containing protein</fullName>
    </submittedName>
</protein>
<dbReference type="InterPro" id="IPR014547">
    <property type="entry name" value="UCP028477"/>
</dbReference>
<gene>
    <name evidence="2" type="ORF">RQP53_20790</name>
</gene>
<dbReference type="EMBL" id="JAVXZY010000010">
    <property type="protein sequence ID" value="MDT9001727.1"/>
    <property type="molecule type" value="Genomic_DNA"/>
</dbReference>
<dbReference type="RefSeq" id="WP_315652607.1">
    <property type="nucleotide sequence ID" value="NZ_JAVXZY010000010.1"/>
</dbReference>
<sequence length="261" mass="29412">MRRWLTTALLALSVSTALAGRPCEEKPLSMQELTQGLNLAQLTAQRLNASGAQVVLLARAGQDLSKYGLIWSHLGLAYKTEYEGRPVWRVLHKLNHCGTADAGIYRQGLGEFFLDRPHRYEAAYVVLSPAMQAQLLPWLNQPQRLMVLHEPRYSMLAYPWSTRYQQSNQWVLEALALAADTRLQDRAQAQAWLKAHDYRPSDLKLSTVTRLGARVSMANIAFDDHPSARRFSGHIETITVDSMFAWLSRAGLSEPAVFIKP</sequence>
<dbReference type="Proteomes" id="UP001246372">
    <property type="component" value="Unassembled WGS sequence"/>
</dbReference>
<reference evidence="2" key="1">
    <citation type="submission" date="2023-09" db="EMBL/GenBank/DDBJ databases">
        <title>Paucibacter sp. APW11 Genome sequencing and assembly.</title>
        <authorList>
            <person name="Kim I."/>
        </authorList>
    </citation>
    <scope>NUCLEOTIDE SEQUENCE</scope>
    <source>
        <strain evidence="2">APW11</strain>
    </source>
</reference>
<proteinExistence type="predicted"/>
<dbReference type="Pfam" id="PF09916">
    <property type="entry name" value="DUF2145"/>
    <property type="match status" value="1"/>
</dbReference>
<feature type="chain" id="PRO_5045175062" evidence="1">
    <location>
        <begin position="20"/>
        <end position="261"/>
    </location>
</feature>
<keyword evidence="1" id="KW-0732">Signal</keyword>
<keyword evidence="3" id="KW-1185">Reference proteome</keyword>
<feature type="signal peptide" evidence="1">
    <location>
        <begin position="1"/>
        <end position="19"/>
    </location>
</feature>
<evidence type="ECO:0000256" key="1">
    <source>
        <dbReference type="SAM" id="SignalP"/>
    </source>
</evidence>
<name>A0ABU3PGM7_9BURK</name>
<evidence type="ECO:0000313" key="2">
    <source>
        <dbReference type="EMBL" id="MDT9001727.1"/>
    </source>
</evidence>
<comment type="caution">
    <text evidence="2">The sequence shown here is derived from an EMBL/GenBank/DDBJ whole genome shotgun (WGS) entry which is preliminary data.</text>
</comment>
<dbReference type="PIRSF" id="PIRSF028477">
    <property type="entry name" value="UCP028477"/>
    <property type="match status" value="1"/>
</dbReference>
<accession>A0ABU3PGM7</accession>
<evidence type="ECO:0000313" key="3">
    <source>
        <dbReference type="Proteomes" id="UP001246372"/>
    </source>
</evidence>
<organism evidence="2 3">
    <name type="scientific">Roseateles aquae</name>
    <dbReference type="NCBI Taxonomy" id="3077235"/>
    <lineage>
        <taxon>Bacteria</taxon>
        <taxon>Pseudomonadati</taxon>
        <taxon>Pseudomonadota</taxon>
        <taxon>Betaproteobacteria</taxon>
        <taxon>Burkholderiales</taxon>
        <taxon>Sphaerotilaceae</taxon>
        <taxon>Roseateles</taxon>
    </lineage>
</organism>